<proteinExistence type="predicted"/>
<dbReference type="Pfam" id="PF22895">
    <property type="entry name" value="DUF7024"/>
    <property type="match status" value="1"/>
</dbReference>
<organism evidence="3 4">
    <name type="scientific">Skermanella aerolata</name>
    <dbReference type="NCBI Taxonomy" id="393310"/>
    <lineage>
        <taxon>Bacteria</taxon>
        <taxon>Pseudomonadati</taxon>
        <taxon>Pseudomonadota</taxon>
        <taxon>Alphaproteobacteria</taxon>
        <taxon>Rhodospirillales</taxon>
        <taxon>Azospirillaceae</taxon>
        <taxon>Skermanella</taxon>
    </lineage>
</organism>
<keyword evidence="1" id="KW-1133">Transmembrane helix</keyword>
<evidence type="ECO:0000313" key="4">
    <source>
        <dbReference type="Proteomes" id="UP000321523"/>
    </source>
</evidence>
<accession>A0A512DYU9</accession>
<keyword evidence="4" id="KW-1185">Reference proteome</keyword>
<feature type="transmembrane region" description="Helical" evidence="1">
    <location>
        <begin position="15"/>
        <end position="34"/>
    </location>
</feature>
<feature type="transmembrane region" description="Helical" evidence="1">
    <location>
        <begin position="191"/>
        <end position="211"/>
    </location>
</feature>
<comment type="caution">
    <text evidence="3">The sequence shown here is derived from an EMBL/GenBank/DDBJ whole genome shotgun (WGS) entry which is preliminary data.</text>
</comment>
<dbReference type="AlphaFoldDB" id="A0A512DYU9"/>
<keyword evidence="1" id="KW-0812">Transmembrane</keyword>
<evidence type="ECO:0000313" key="3">
    <source>
        <dbReference type="EMBL" id="GEO41651.1"/>
    </source>
</evidence>
<feature type="transmembrane region" description="Helical" evidence="1">
    <location>
        <begin position="316"/>
        <end position="336"/>
    </location>
</feature>
<feature type="transmembrane region" description="Helical" evidence="1">
    <location>
        <begin position="92"/>
        <end position="111"/>
    </location>
</feature>
<feature type="transmembrane region" description="Helical" evidence="1">
    <location>
        <begin position="295"/>
        <end position="311"/>
    </location>
</feature>
<name>A0A512DYU9_9PROT</name>
<sequence length="674" mass="73491">MKFNEIRIFLNSRDYAVTITFLTFLFIIYAFLFLSHPALPHDMVSGWWGWWDQSQYIKSAKALSRIDLSPAEHWYFPGYALLGAVFYKSMPVHAFFFVDAICLLVTALCFIRISRHFGVGTVAASAVFAFSTAFNGVIIEQFVVPWSTTPSCAIIYIILTLFLNRTADALKFFLTGLLASIVLIIRPTDVISTAPVFIFLAANAAIGLLRSRRNRAGYPRDGVLPATLAFLIAGGLTGLFGVALAYYAIYGWAVSPYLAISQDIGFIFPALPIKLYVLFIDPTAVYGQGTAILKAYPWIFLSLIGIVCCLLERSRLAIVAACVLVHIFFYACYADLQPTNIWHFGLIHYLKWTFPLLGLFAWLAVKNVLSGRQTVSAAVAAAGLIGLLSVRIQLERVDAVAGTASPSGFQATFADMGAIAAIDVPMSGGFPRGLDDWPVSLDANGKSLRRYAEFLSAPQVFGLRIILPRPVNAATVAGAFDPSGAMSLTGKPPIGRRYDIGFGWPCWLPPYGCTAPDADWAFELHDGERIDFRKGGNSTRYAVNGWSGQEDWGTWTDGFKASLKLPIAAAGLSAGWGLELTIEANAFGNPKHPRQTVRVIVNDEDMGELSWEVADGPQTLALKIPRRTAVKRNTVAVVLDLGDATSPEALGVSKDPRKLGLGVRGMMLKTVPMP</sequence>
<evidence type="ECO:0000256" key="1">
    <source>
        <dbReference type="SAM" id="Phobius"/>
    </source>
</evidence>
<gene>
    <name evidence="3" type="ORF">SAE02_57990</name>
</gene>
<feature type="transmembrane region" description="Helical" evidence="1">
    <location>
        <begin position="144"/>
        <end position="162"/>
    </location>
</feature>
<dbReference type="Proteomes" id="UP000321523">
    <property type="component" value="Unassembled WGS sequence"/>
</dbReference>
<feature type="domain" description="DUF7024" evidence="2">
    <location>
        <begin position="535"/>
        <end position="665"/>
    </location>
</feature>
<protein>
    <recommendedName>
        <fullName evidence="2">DUF7024 domain-containing protein</fullName>
    </recommendedName>
</protein>
<feature type="transmembrane region" description="Helical" evidence="1">
    <location>
        <begin position="223"/>
        <end position="249"/>
    </location>
</feature>
<feature type="transmembrane region" description="Helical" evidence="1">
    <location>
        <begin position="118"/>
        <end position="138"/>
    </location>
</feature>
<reference evidence="3 4" key="1">
    <citation type="submission" date="2019-07" db="EMBL/GenBank/DDBJ databases">
        <title>Whole genome shotgun sequence of Skermanella aerolata NBRC 106429.</title>
        <authorList>
            <person name="Hosoyama A."/>
            <person name="Uohara A."/>
            <person name="Ohji S."/>
            <person name="Ichikawa N."/>
        </authorList>
    </citation>
    <scope>NUCLEOTIDE SEQUENCE [LARGE SCALE GENOMIC DNA]</scope>
    <source>
        <strain evidence="3 4">NBRC 106429</strain>
    </source>
</reference>
<feature type="transmembrane region" description="Helical" evidence="1">
    <location>
        <begin position="342"/>
        <end position="363"/>
    </location>
</feature>
<keyword evidence="1" id="KW-0472">Membrane</keyword>
<dbReference type="InterPro" id="IPR054288">
    <property type="entry name" value="DUF7024"/>
</dbReference>
<feature type="transmembrane region" description="Helical" evidence="1">
    <location>
        <begin position="169"/>
        <end position="185"/>
    </location>
</feature>
<dbReference type="EMBL" id="BJYZ01000030">
    <property type="protein sequence ID" value="GEO41651.1"/>
    <property type="molecule type" value="Genomic_DNA"/>
</dbReference>
<evidence type="ECO:0000259" key="2">
    <source>
        <dbReference type="Pfam" id="PF22895"/>
    </source>
</evidence>